<dbReference type="PANTHER" id="PTHR43342:SF1">
    <property type="entry name" value="BIFURCATING [FEFE] HYDROGENASE GAMMA SUBUNIT"/>
    <property type="match status" value="1"/>
</dbReference>
<dbReference type="EMBL" id="AP009389">
    <property type="protein sequence ID" value="BAF60830.1"/>
    <property type="molecule type" value="Genomic_DNA"/>
</dbReference>
<evidence type="ECO:0000256" key="7">
    <source>
        <dbReference type="PIRSR" id="PIRSR000216-1"/>
    </source>
</evidence>
<dbReference type="GO" id="GO:0051537">
    <property type="term" value="F:2 iron, 2 sulfur cluster binding"/>
    <property type="evidence" value="ECO:0007669"/>
    <property type="project" value="UniProtKB-KW"/>
</dbReference>
<keyword evidence="8" id="KW-0830">Ubiquinone</keyword>
<dbReference type="InterPro" id="IPR042128">
    <property type="entry name" value="NuoE_dom"/>
</dbReference>
<dbReference type="InterPro" id="IPR036249">
    <property type="entry name" value="Thioredoxin-like_sf"/>
</dbReference>
<evidence type="ECO:0000313" key="9">
    <source>
        <dbReference type="Proteomes" id="UP000006556"/>
    </source>
</evidence>
<dbReference type="Proteomes" id="UP000006556">
    <property type="component" value="Chromosome"/>
</dbReference>
<feature type="binding site" evidence="7">
    <location>
        <position position="93"/>
    </location>
    <ligand>
        <name>[2Fe-2S] cluster</name>
        <dbReference type="ChEBI" id="CHEBI:190135"/>
    </ligand>
</feature>
<reference evidence="9" key="1">
    <citation type="journal article" date="2008" name="Genome Res.">
        <title>The genome of Pelotomaculum thermopropionicum reveals niche-associated evolution in anaerobic microbiota.</title>
        <authorList>
            <person name="Kosaka T."/>
            <person name="Kato S."/>
            <person name="Shimoyama T."/>
            <person name="Ishii S."/>
            <person name="Abe T."/>
            <person name="Watanabe K."/>
        </authorList>
    </citation>
    <scope>NUCLEOTIDE SEQUENCE [LARGE SCALE GENOMIC DNA]</scope>
    <source>
        <strain evidence="9">DSM 13744 / JCM 10971 / SI</strain>
    </source>
</reference>
<dbReference type="KEGG" id="pth:PTH_2649"/>
<dbReference type="GO" id="GO:0016491">
    <property type="term" value="F:oxidoreductase activity"/>
    <property type="evidence" value="ECO:0007669"/>
    <property type="project" value="InterPro"/>
</dbReference>
<evidence type="ECO:0000256" key="4">
    <source>
        <dbReference type="ARBA" id="ARBA00023004"/>
    </source>
</evidence>
<evidence type="ECO:0000256" key="2">
    <source>
        <dbReference type="ARBA" id="ARBA00022714"/>
    </source>
</evidence>
<feature type="binding site" evidence="7">
    <location>
        <position position="129"/>
    </location>
    <ligand>
        <name>[2Fe-2S] cluster</name>
        <dbReference type="ChEBI" id="CHEBI:190135"/>
    </ligand>
</feature>
<keyword evidence="2 7" id="KW-0001">2Fe-2S</keyword>
<proteinExistence type="inferred from homology"/>
<dbReference type="eggNOG" id="COG1905">
    <property type="taxonomic scope" value="Bacteria"/>
</dbReference>
<evidence type="ECO:0000256" key="3">
    <source>
        <dbReference type="ARBA" id="ARBA00022723"/>
    </source>
</evidence>
<evidence type="ECO:0000313" key="8">
    <source>
        <dbReference type="EMBL" id="BAF60830.1"/>
    </source>
</evidence>
<feature type="binding site" evidence="7">
    <location>
        <position position="88"/>
    </location>
    <ligand>
        <name>[2Fe-2S] cluster</name>
        <dbReference type="ChEBI" id="CHEBI:190135"/>
    </ligand>
</feature>
<dbReference type="Pfam" id="PF01257">
    <property type="entry name" value="2Fe-2S_thioredx"/>
    <property type="match status" value="1"/>
</dbReference>
<evidence type="ECO:0000256" key="5">
    <source>
        <dbReference type="ARBA" id="ARBA00023014"/>
    </source>
</evidence>
<dbReference type="AlphaFoldDB" id="A5CYU8"/>
<dbReference type="Gene3D" id="3.40.30.10">
    <property type="entry name" value="Glutaredoxin"/>
    <property type="match status" value="1"/>
</dbReference>
<dbReference type="GO" id="GO:0046872">
    <property type="term" value="F:metal ion binding"/>
    <property type="evidence" value="ECO:0007669"/>
    <property type="project" value="UniProtKB-KW"/>
</dbReference>
<dbReference type="SUPFAM" id="SSF52833">
    <property type="entry name" value="Thioredoxin-like"/>
    <property type="match status" value="1"/>
</dbReference>
<dbReference type="NCBIfam" id="NF005722">
    <property type="entry name" value="PRK07539.1-2"/>
    <property type="match status" value="1"/>
</dbReference>
<dbReference type="InterPro" id="IPR028431">
    <property type="entry name" value="NADP_DH_HndA-like"/>
</dbReference>
<evidence type="ECO:0000256" key="1">
    <source>
        <dbReference type="ARBA" id="ARBA00010643"/>
    </source>
</evidence>
<sequence length="162" mass="17913">MAACKCNGNAGLTKEEALQKLLDQYRDYKGGLIPVLQEAQNIYGYLPKEVLQQISKELNVPFSKVFGVATFYAQFHLKPRGRNIIRVCLGTACHVRGGAKIYEAVRDHLGISHGETTDDLRYTIENVACIGACGLSPCMMVNNDTHGRLVPSRVPAILDQYE</sequence>
<keyword evidence="9" id="KW-1185">Reference proteome</keyword>
<dbReference type="FunFam" id="3.40.30.10:FF:000015">
    <property type="entry name" value="NADH-quinone oxidoreductase subunit E"/>
    <property type="match status" value="1"/>
</dbReference>
<comment type="cofactor">
    <cofactor evidence="7">
        <name>[2Fe-2S] cluster</name>
        <dbReference type="ChEBI" id="CHEBI:190135"/>
    </cofactor>
    <text evidence="7">Binds 1 [2Fe-2S] cluster.</text>
</comment>
<protein>
    <submittedName>
        <fullName evidence="8">NADH:ubiquinone oxidoreductase 24 kD subunit</fullName>
    </submittedName>
</protein>
<dbReference type="FunFam" id="1.10.10.1590:FF:000001">
    <property type="entry name" value="NADH-quinone oxidoreductase subunit E"/>
    <property type="match status" value="1"/>
</dbReference>
<comment type="cofactor">
    <cofactor evidence="6">
        <name>[2Fe-2S] cluster</name>
        <dbReference type="ChEBI" id="CHEBI:190135"/>
    </cofactor>
</comment>
<dbReference type="CDD" id="cd03064">
    <property type="entry name" value="TRX_Fd_NuoE"/>
    <property type="match status" value="1"/>
</dbReference>
<dbReference type="Gene3D" id="1.10.10.1590">
    <property type="entry name" value="NADH-quinone oxidoreductase subunit E"/>
    <property type="match status" value="1"/>
</dbReference>
<keyword evidence="5 7" id="KW-0411">Iron-sulfur</keyword>
<dbReference type="HOGENOM" id="CLU_054362_2_1_9"/>
<dbReference type="STRING" id="370438.PTH_2649"/>
<dbReference type="PANTHER" id="PTHR43342">
    <property type="entry name" value="NADH-QUINONE OXIDOREDUCTASE, E SUBUNIT"/>
    <property type="match status" value="1"/>
</dbReference>
<dbReference type="PIRSF" id="PIRSF000216">
    <property type="entry name" value="NADH_DH_24kDa"/>
    <property type="match status" value="1"/>
</dbReference>
<gene>
    <name evidence="8" type="primary">NuoE</name>
    <name evidence="8" type="ordered locus">PTH_2649</name>
</gene>
<keyword evidence="4 7" id="KW-0408">Iron</keyword>
<name>A5CYU8_PELTS</name>
<keyword evidence="3 7" id="KW-0479">Metal-binding</keyword>
<comment type="similarity">
    <text evidence="1">Belongs to the complex I 24 kDa subunit family.</text>
</comment>
<dbReference type="InterPro" id="IPR041921">
    <property type="entry name" value="NuoE_N"/>
</dbReference>
<accession>A5CYU8</accession>
<organism evidence="8 9">
    <name type="scientific">Pelotomaculum thermopropionicum (strain DSM 13744 / JCM 10971 / SI)</name>
    <dbReference type="NCBI Taxonomy" id="370438"/>
    <lineage>
        <taxon>Bacteria</taxon>
        <taxon>Bacillati</taxon>
        <taxon>Bacillota</taxon>
        <taxon>Clostridia</taxon>
        <taxon>Eubacteriales</taxon>
        <taxon>Desulfotomaculaceae</taxon>
        <taxon>Pelotomaculum</taxon>
    </lineage>
</organism>
<evidence type="ECO:0000256" key="6">
    <source>
        <dbReference type="ARBA" id="ARBA00034078"/>
    </source>
</evidence>
<feature type="binding site" evidence="7">
    <location>
        <position position="133"/>
    </location>
    <ligand>
        <name>[2Fe-2S] cluster</name>
        <dbReference type="ChEBI" id="CHEBI:190135"/>
    </ligand>
</feature>
<dbReference type="InterPro" id="IPR002023">
    <property type="entry name" value="NuoE-like"/>
</dbReference>